<protein>
    <recommendedName>
        <fullName evidence="5">Secreted protein</fullName>
    </recommendedName>
</protein>
<sequence length="491" mass="55901" precursor="true">MQKPVRTATIVAVTAWLVCGPAGVTFADDATLIRISASKEPDPALRYRFWPSPNDQRDANAAGLLSRAVLMTVQHTQHSRDNVHPGVLTDERIERWIESPWQPDHAEEMQQFLSYHESVLSEIDRAANFMRFDYPLATDQMNLTETFELLLPEVQESRTLCRFLLIRGRLEANQHRWNDFDRTVRTLYRLADMIGMQSDFLVAQLVSVAMQEQTLRLVREASEISDSPNFYWALNAVPADLFELKRTAEKEAFAVLKVLPDAGRYPDHPMGGEASRQKLAELNQQFAAVVQMLDTGFDLQEAPEARVVSGLMIATMGPSSREYLRTVSQWGDRVDELESVECVLRATALKLRRGIHDYYKWYSLPRDMRSDHLQRSENALANSNQSAESQPDPAQLLLQAIAPALRAVDQASRRLEQTHHFTVTLQAIRDHAARHGELPSKLDDLYLPALPDGLRPGSFKYQRQSSDRATFERAPRYPNDDETTFELQLAE</sequence>
<evidence type="ECO:0008006" key="5">
    <source>
        <dbReference type="Google" id="ProtNLM"/>
    </source>
</evidence>
<dbReference type="EMBL" id="SJPZ01000001">
    <property type="protein sequence ID" value="TWU65139.1"/>
    <property type="molecule type" value="Genomic_DNA"/>
</dbReference>
<reference evidence="3 4" key="1">
    <citation type="submission" date="2019-02" db="EMBL/GenBank/DDBJ databases">
        <title>Deep-cultivation of Planctomycetes and their phenomic and genomic characterization uncovers novel biology.</title>
        <authorList>
            <person name="Wiegand S."/>
            <person name="Jogler M."/>
            <person name="Boedeker C."/>
            <person name="Pinto D."/>
            <person name="Vollmers J."/>
            <person name="Rivas-Marin E."/>
            <person name="Kohn T."/>
            <person name="Peeters S.H."/>
            <person name="Heuer A."/>
            <person name="Rast P."/>
            <person name="Oberbeckmann S."/>
            <person name="Bunk B."/>
            <person name="Jeske O."/>
            <person name="Meyerdierks A."/>
            <person name="Storesund J.E."/>
            <person name="Kallscheuer N."/>
            <person name="Luecker S."/>
            <person name="Lage O.M."/>
            <person name="Pohl T."/>
            <person name="Merkel B.J."/>
            <person name="Hornburger P."/>
            <person name="Mueller R.-W."/>
            <person name="Bruemmer F."/>
            <person name="Labrenz M."/>
            <person name="Spormann A.M."/>
            <person name="Op Den Camp H."/>
            <person name="Overmann J."/>
            <person name="Amann R."/>
            <person name="Jetten M.S.M."/>
            <person name="Mascher T."/>
            <person name="Medema M.H."/>
            <person name="Devos D.P."/>
            <person name="Kaster A.-K."/>
            <person name="Ovreas L."/>
            <person name="Rohde M."/>
            <person name="Galperin M.Y."/>
            <person name="Jogler C."/>
        </authorList>
    </citation>
    <scope>NUCLEOTIDE SEQUENCE [LARGE SCALE GENOMIC DNA]</scope>
    <source>
        <strain evidence="3 4">V7</strain>
    </source>
</reference>
<feature type="signal peptide" evidence="2">
    <location>
        <begin position="1"/>
        <end position="27"/>
    </location>
</feature>
<dbReference type="Proteomes" id="UP000316476">
    <property type="component" value="Unassembled WGS sequence"/>
</dbReference>
<keyword evidence="2" id="KW-0732">Signal</keyword>
<evidence type="ECO:0000256" key="1">
    <source>
        <dbReference type="SAM" id="MobiDB-lite"/>
    </source>
</evidence>
<evidence type="ECO:0000313" key="4">
    <source>
        <dbReference type="Proteomes" id="UP000316476"/>
    </source>
</evidence>
<feature type="region of interest" description="Disordered" evidence="1">
    <location>
        <begin position="457"/>
        <end position="491"/>
    </location>
</feature>
<proteinExistence type="predicted"/>
<dbReference type="RefSeq" id="WP_146410800.1">
    <property type="nucleotide sequence ID" value="NZ_SJPZ01000001.1"/>
</dbReference>
<accession>A0A5C6FQJ3</accession>
<evidence type="ECO:0000313" key="3">
    <source>
        <dbReference type="EMBL" id="TWU65139.1"/>
    </source>
</evidence>
<feature type="chain" id="PRO_5022979038" description="Secreted protein" evidence="2">
    <location>
        <begin position="28"/>
        <end position="491"/>
    </location>
</feature>
<evidence type="ECO:0000256" key="2">
    <source>
        <dbReference type="SAM" id="SignalP"/>
    </source>
</evidence>
<comment type="caution">
    <text evidence="3">The sequence shown here is derived from an EMBL/GenBank/DDBJ whole genome shotgun (WGS) entry which is preliminary data.</text>
</comment>
<dbReference type="OrthoDB" id="278035at2"/>
<feature type="compositionally biased region" description="Basic and acidic residues" evidence="1">
    <location>
        <begin position="465"/>
        <end position="479"/>
    </location>
</feature>
<gene>
    <name evidence="3" type="ORF">V7x_06850</name>
</gene>
<dbReference type="AlphaFoldDB" id="A0A5C6FQJ3"/>
<organism evidence="3 4">
    <name type="scientific">Crateriforma conspicua</name>
    <dbReference type="NCBI Taxonomy" id="2527996"/>
    <lineage>
        <taxon>Bacteria</taxon>
        <taxon>Pseudomonadati</taxon>
        <taxon>Planctomycetota</taxon>
        <taxon>Planctomycetia</taxon>
        <taxon>Planctomycetales</taxon>
        <taxon>Planctomycetaceae</taxon>
        <taxon>Crateriforma</taxon>
    </lineage>
</organism>
<name>A0A5C6FQJ3_9PLAN</name>